<reference evidence="1" key="2">
    <citation type="submission" date="2020-11" db="EMBL/GenBank/DDBJ databases">
        <authorList>
            <person name="McCartney M.A."/>
            <person name="Auch B."/>
            <person name="Kono T."/>
            <person name="Mallez S."/>
            <person name="Becker A."/>
            <person name="Gohl D.M."/>
            <person name="Silverstein K.A.T."/>
            <person name="Koren S."/>
            <person name="Bechman K.B."/>
            <person name="Herman A."/>
            <person name="Abrahante J.E."/>
            <person name="Garbe J."/>
        </authorList>
    </citation>
    <scope>NUCLEOTIDE SEQUENCE</scope>
    <source>
        <strain evidence="1">Duluth1</strain>
        <tissue evidence="1">Whole animal</tissue>
    </source>
</reference>
<dbReference type="AlphaFoldDB" id="A0A9D4LI03"/>
<accession>A0A9D4LI03</accession>
<reference evidence="1" key="1">
    <citation type="journal article" date="2019" name="bioRxiv">
        <title>The Genome of the Zebra Mussel, Dreissena polymorpha: A Resource for Invasive Species Research.</title>
        <authorList>
            <person name="McCartney M.A."/>
            <person name="Auch B."/>
            <person name="Kono T."/>
            <person name="Mallez S."/>
            <person name="Zhang Y."/>
            <person name="Obille A."/>
            <person name="Becker A."/>
            <person name="Abrahante J.E."/>
            <person name="Garbe J."/>
            <person name="Badalamenti J.P."/>
            <person name="Herman A."/>
            <person name="Mangelson H."/>
            <person name="Liachko I."/>
            <person name="Sullivan S."/>
            <person name="Sone E.D."/>
            <person name="Koren S."/>
            <person name="Silverstein K.A.T."/>
            <person name="Beckman K.B."/>
            <person name="Gohl D.M."/>
        </authorList>
    </citation>
    <scope>NUCLEOTIDE SEQUENCE</scope>
    <source>
        <strain evidence="1">Duluth1</strain>
        <tissue evidence="1">Whole animal</tissue>
    </source>
</reference>
<proteinExistence type="predicted"/>
<dbReference type="EMBL" id="JAIWYP010000003">
    <property type="protein sequence ID" value="KAH3858321.1"/>
    <property type="molecule type" value="Genomic_DNA"/>
</dbReference>
<evidence type="ECO:0000313" key="2">
    <source>
        <dbReference type="Proteomes" id="UP000828390"/>
    </source>
</evidence>
<dbReference type="Proteomes" id="UP000828390">
    <property type="component" value="Unassembled WGS sequence"/>
</dbReference>
<gene>
    <name evidence="1" type="ORF">DPMN_100944</name>
</gene>
<comment type="caution">
    <text evidence="1">The sequence shown here is derived from an EMBL/GenBank/DDBJ whole genome shotgun (WGS) entry which is preliminary data.</text>
</comment>
<organism evidence="1 2">
    <name type="scientific">Dreissena polymorpha</name>
    <name type="common">Zebra mussel</name>
    <name type="synonym">Mytilus polymorpha</name>
    <dbReference type="NCBI Taxonomy" id="45954"/>
    <lineage>
        <taxon>Eukaryota</taxon>
        <taxon>Metazoa</taxon>
        <taxon>Spiralia</taxon>
        <taxon>Lophotrochozoa</taxon>
        <taxon>Mollusca</taxon>
        <taxon>Bivalvia</taxon>
        <taxon>Autobranchia</taxon>
        <taxon>Heteroconchia</taxon>
        <taxon>Euheterodonta</taxon>
        <taxon>Imparidentia</taxon>
        <taxon>Neoheterodontei</taxon>
        <taxon>Myida</taxon>
        <taxon>Dreissenoidea</taxon>
        <taxon>Dreissenidae</taxon>
        <taxon>Dreissena</taxon>
    </lineage>
</organism>
<evidence type="ECO:0000313" key="1">
    <source>
        <dbReference type="EMBL" id="KAH3858321.1"/>
    </source>
</evidence>
<sequence>MGMVHIHYPGTDLSQAGDHFRGTGRAASHKGRLQLVQDYDEYRRIAERVMWDKFLAHGNSSASVPPFNHCSLPSKGPTKTTIEGFPDFQYAGYAMPFTVLRAPEGKARNVSPLARLLLVTKTEICTLDEIYILLFSMTMFPAVDVRRALQGTTTRFRQPSKHHGLPDSAADGTRGILLVDVTNETMGPWEILFQYTYGPELNITTEDIKQYINYQ</sequence>
<protein>
    <submittedName>
        <fullName evidence="1">Uncharacterized protein</fullName>
    </submittedName>
</protein>
<keyword evidence="2" id="KW-1185">Reference proteome</keyword>
<name>A0A9D4LI03_DREPO</name>